<gene>
    <name evidence="3" type="ORF">CEPIT_LOCUS26668</name>
</gene>
<dbReference type="PANTHER" id="PTHR48258">
    <property type="entry name" value="DUF4218 DOMAIN-CONTAINING PROTEIN-RELATED"/>
    <property type="match status" value="1"/>
</dbReference>
<keyword evidence="4" id="KW-1185">Reference proteome</keyword>
<evidence type="ECO:0000313" key="4">
    <source>
        <dbReference type="Proteomes" id="UP001152523"/>
    </source>
</evidence>
<dbReference type="Pfam" id="PF13960">
    <property type="entry name" value="DUF4218"/>
    <property type="match status" value="1"/>
</dbReference>
<dbReference type="EMBL" id="CAMAPF010000936">
    <property type="protein sequence ID" value="CAH9125323.1"/>
    <property type="molecule type" value="Genomic_DNA"/>
</dbReference>
<evidence type="ECO:0000259" key="2">
    <source>
        <dbReference type="Pfam" id="PF13960"/>
    </source>
</evidence>
<dbReference type="InterPro" id="IPR025452">
    <property type="entry name" value="DUF4218"/>
</dbReference>
<accession>A0AAV0EPY1</accession>
<name>A0AAV0EPY1_9ASTE</name>
<dbReference type="PANTHER" id="PTHR48258:SF4">
    <property type="entry name" value="DUF4216 DOMAIN-CONTAINING PROTEIN"/>
    <property type="match status" value="1"/>
</dbReference>
<protein>
    <recommendedName>
        <fullName evidence="2">DUF4218 domain-containing protein</fullName>
    </recommendedName>
</protein>
<reference evidence="3" key="1">
    <citation type="submission" date="2022-07" db="EMBL/GenBank/DDBJ databases">
        <authorList>
            <person name="Macas J."/>
            <person name="Novak P."/>
            <person name="Neumann P."/>
        </authorList>
    </citation>
    <scope>NUCLEOTIDE SEQUENCE</scope>
</reference>
<feature type="region of interest" description="Disordered" evidence="1">
    <location>
        <begin position="353"/>
        <end position="403"/>
    </location>
</feature>
<evidence type="ECO:0000313" key="3">
    <source>
        <dbReference type="EMBL" id="CAH9125323.1"/>
    </source>
</evidence>
<sequence length="403" mass="46886">MKSMKSHDFHVMMQRLLPIALKENLPNNVWACICDVSQLFQLLCSPVLDIQAIQELHRNVPTILCNLEKIFPPSFLDGMEHLLVHLPFKAMTAGPSWYRWMYGFERFLRELKKKVTNKAHVGASICQAYLTEEVSTFSSFYFEREIMTKRKRPVRNDNVDPALYEQMVSIFNYPGKGYGRRTHRRVVGDEFRIAQTYILMNCPEVIPYYNDYREMLSLAGYSNEVIDATIDTEFAGWFKTMILREAENSLVDSFLESLAWGPETLVRRVYPKNEPFILAQQAAQVYYAEYPSTRINRIGWVSACTIRPRKVVSHAVQKNIDIDVYQQEFFLPPVSDIIGEDIFLNDCTGAEIEFDPNDANDGPDEGTQYQEEEWNFQTEDTDDDDDDDDDEYVDHIDSEDEEE</sequence>
<comment type="caution">
    <text evidence="3">The sequence shown here is derived from an EMBL/GenBank/DDBJ whole genome shotgun (WGS) entry which is preliminary data.</text>
</comment>
<proteinExistence type="predicted"/>
<evidence type="ECO:0000256" key="1">
    <source>
        <dbReference type="SAM" id="MobiDB-lite"/>
    </source>
</evidence>
<organism evidence="3 4">
    <name type="scientific">Cuscuta epithymum</name>
    <dbReference type="NCBI Taxonomy" id="186058"/>
    <lineage>
        <taxon>Eukaryota</taxon>
        <taxon>Viridiplantae</taxon>
        <taxon>Streptophyta</taxon>
        <taxon>Embryophyta</taxon>
        <taxon>Tracheophyta</taxon>
        <taxon>Spermatophyta</taxon>
        <taxon>Magnoliopsida</taxon>
        <taxon>eudicotyledons</taxon>
        <taxon>Gunneridae</taxon>
        <taxon>Pentapetalae</taxon>
        <taxon>asterids</taxon>
        <taxon>lamiids</taxon>
        <taxon>Solanales</taxon>
        <taxon>Convolvulaceae</taxon>
        <taxon>Cuscuteae</taxon>
        <taxon>Cuscuta</taxon>
        <taxon>Cuscuta subgen. Cuscuta</taxon>
    </lineage>
</organism>
<dbReference type="AlphaFoldDB" id="A0AAV0EPY1"/>
<dbReference type="Proteomes" id="UP001152523">
    <property type="component" value="Unassembled WGS sequence"/>
</dbReference>
<feature type="domain" description="DUF4218" evidence="2">
    <location>
        <begin position="43"/>
        <end position="156"/>
    </location>
</feature>